<keyword evidence="5" id="KW-1185">Reference proteome</keyword>
<dbReference type="GO" id="GO:0006203">
    <property type="term" value="P:dGTP catabolic process"/>
    <property type="evidence" value="ECO:0007669"/>
    <property type="project" value="TreeGrafter"/>
</dbReference>
<sequence>QGSFKHQRLHFLTGAGFTGTLLGHHWTEFMFYVFCQVFNDPIHGTVELHPLLIKIIDTPQFQRLRNIKQLGGAYFVYPGASHNRFEHSIGVGHLAGQLVEALRTRQPELDINDRDVLCVKIAGLCHDLGHGPFSHLYDQMFIPKVPHPPGPLGDKMAKWKHEEASVEMFDHLVESNNLEMKDHGLILPEDMDFIKKLIEGLKDPKAVQVSPWPYCGRPKEKSFLFEIVANKTNGIDVDKFDYFARDCYHLGMQNNFDHLRFIQFARVIKVKKDELNHICCRDKEVGNLYDMFYTRNCLHRRAYQHKVNTIMIAEAFLEADKHIEIEGSGGKEFTLSPAIGDTEAYTKLTDDVFILNCFGVQKCIVKIEYKCHALHTSLPLSSLPKERKRRWERELAAAVPEGGDGGVTLTAQDFVVLFVTFDYGMNDQDPIKNVYFYSKRNPNTAFNIPRDQVSKLLPACFSEQLIRVYSRKTDEPSVEAARRHLVKWCKAKGLPNPQAGTKHATSTSRTEPLYMGSHSSTRPPRHPGLRHFGLNE</sequence>
<dbReference type="Pfam" id="PF01966">
    <property type="entry name" value="HD"/>
    <property type="match status" value="1"/>
</dbReference>
<dbReference type="PANTHER" id="PTHR11373:SF4">
    <property type="entry name" value="DEOXYNUCLEOSIDE TRIPHOSPHATE TRIPHOSPHOHYDROLASE SAMHD1"/>
    <property type="match status" value="1"/>
</dbReference>
<dbReference type="GO" id="GO:0008832">
    <property type="term" value="F:dGTPase activity"/>
    <property type="evidence" value="ECO:0007669"/>
    <property type="project" value="TreeGrafter"/>
</dbReference>
<dbReference type="InterPro" id="IPR006674">
    <property type="entry name" value="HD_domain"/>
</dbReference>
<dbReference type="SMART" id="SM00471">
    <property type="entry name" value="HDc"/>
    <property type="match status" value="1"/>
</dbReference>
<dbReference type="GO" id="GO:0051607">
    <property type="term" value="P:defense response to virus"/>
    <property type="evidence" value="ECO:0007669"/>
    <property type="project" value="TreeGrafter"/>
</dbReference>
<dbReference type="Ensembl" id="ENSSLUT00000025068.1">
    <property type="protein sequence ID" value="ENSSLUP00000024283.1"/>
    <property type="gene ID" value="ENSSLUG00000011045.1"/>
</dbReference>
<dbReference type="SUPFAM" id="SSF109604">
    <property type="entry name" value="HD-domain/PDEase-like"/>
    <property type="match status" value="1"/>
</dbReference>
<dbReference type="InterPro" id="IPR003607">
    <property type="entry name" value="HD/PDEase_dom"/>
</dbReference>
<dbReference type="PANTHER" id="PTHR11373">
    <property type="entry name" value="DEOXYNUCLEOSIDE TRIPHOSPHATE TRIPHOSPHOHYDROLASE"/>
    <property type="match status" value="1"/>
</dbReference>
<reference evidence="4" key="2">
    <citation type="submission" date="2025-09" db="UniProtKB">
        <authorList>
            <consortium name="Ensembl"/>
        </authorList>
    </citation>
    <scope>IDENTIFICATION</scope>
</reference>
<evidence type="ECO:0000256" key="2">
    <source>
        <dbReference type="SAM" id="MobiDB-lite"/>
    </source>
</evidence>
<organism evidence="4 5">
    <name type="scientific">Sander lucioperca</name>
    <name type="common">Pike-perch</name>
    <name type="synonym">Perca lucioperca</name>
    <dbReference type="NCBI Taxonomy" id="283035"/>
    <lineage>
        <taxon>Eukaryota</taxon>
        <taxon>Metazoa</taxon>
        <taxon>Chordata</taxon>
        <taxon>Craniata</taxon>
        <taxon>Vertebrata</taxon>
        <taxon>Euteleostomi</taxon>
        <taxon>Actinopterygii</taxon>
        <taxon>Neopterygii</taxon>
        <taxon>Teleostei</taxon>
        <taxon>Neoteleostei</taxon>
        <taxon>Acanthomorphata</taxon>
        <taxon>Eupercaria</taxon>
        <taxon>Perciformes</taxon>
        <taxon>Percoidei</taxon>
        <taxon>Percidae</taxon>
        <taxon>Luciopercinae</taxon>
        <taxon>Sander</taxon>
    </lineage>
</organism>
<protein>
    <recommendedName>
        <fullName evidence="3">HD domain-containing protein</fullName>
    </recommendedName>
</protein>
<proteinExistence type="inferred from homology"/>
<evidence type="ECO:0000256" key="1">
    <source>
        <dbReference type="ARBA" id="ARBA00005776"/>
    </source>
</evidence>
<feature type="domain" description="HD" evidence="3">
    <location>
        <begin position="84"/>
        <end position="243"/>
    </location>
</feature>
<feature type="region of interest" description="Disordered" evidence="2">
    <location>
        <begin position="496"/>
        <end position="536"/>
    </location>
</feature>
<accession>A0A8C9YFQ2</accession>
<reference evidence="4" key="1">
    <citation type="submission" date="2025-08" db="UniProtKB">
        <authorList>
            <consortium name="Ensembl"/>
        </authorList>
    </citation>
    <scope>IDENTIFICATION</scope>
</reference>
<dbReference type="GeneTree" id="ENSGT00390000013867"/>
<evidence type="ECO:0000313" key="5">
    <source>
        <dbReference type="Proteomes" id="UP000694568"/>
    </source>
</evidence>
<dbReference type="CDD" id="cd00077">
    <property type="entry name" value="HDc"/>
    <property type="match status" value="1"/>
</dbReference>
<comment type="similarity">
    <text evidence="1">Belongs to the SAMHD1 family.</text>
</comment>
<dbReference type="GO" id="GO:0005634">
    <property type="term" value="C:nucleus"/>
    <property type="evidence" value="ECO:0007669"/>
    <property type="project" value="TreeGrafter"/>
</dbReference>
<dbReference type="AlphaFoldDB" id="A0A8C9YFQ2"/>
<evidence type="ECO:0000313" key="4">
    <source>
        <dbReference type="Ensembl" id="ENSSLUP00000024283.1"/>
    </source>
</evidence>
<evidence type="ECO:0000259" key="3">
    <source>
        <dbReference type="PROSITE" id="PS51831"/>
    </source>
</evidence>
<dbReference type="Proteomes" id="UP000694568">
    <property type="component" value="Unplaced"/>
</dbReference>
<dbReference type="PROSITE" id="PS51831">
    <property type="entry name" value="HD"/>
    <property type="match status" value="1"/>
</dbReference>
<dbReference type="GO" id="GO:0045088">
    <property type="term" value="P:regulation of innate immune response"/>
    <property type="evidence" value="ECO:0007669"/>
    <property type="project" value="TreeGrafter"/>
</dbReference>
<dbReference type="InterPro" id="IPR050135">
    <property type="entry name" value="dGTPase-like"/>
</dbReference>
<name>A0A8C9YFQ2_SANLU</name>
<dbReference type="Gene3D" id="3.30.70.2760">
    <property type="match status" value="1"/>
</dbReference>
<dbReference type="Gene3D" id="1.10.3210.10">
    <property type="entry name" value="Hypothetical protein af1432"/>
    <property type="match status" value="1"/>
</dbReference>